<feature type="compositionally biased region" description="Basic residues" evidence="1">
    <location>
        <begin position="345"/>
        <end position="356"/>
    </location>
</feature>
<dbReference type="PANTHER" id="PTHR34775:SF2">
    <property type="entry name" value="OS01G0765500 PROTEIN"/>
    <property type="match status" value="1"/>
</dbReference>
<dbReference type="PANTHER" id="PTHR34775">
    <property type="entry name" value="TRANSMEMBRANE PROTEIN"/>
    <property type="match status" value="1"/>
</dbReference>
<proteinExistence type="predicted"/>
<sequence length="356" mass="39184">MGSFESVEQISNVGCFVGNISWDSVGSISTHTADMEEGSSGLVHEEKGEDYSNPSVPQLVSMEKAMESASDKLEDTKGLESEGLDVDTELWQYENTAEAAKAICSAVKFLWSAMEPHLLQILACLSVVGFVFAMFKYFQTALEITAPVSQHMPSKSLAEVPVLVPNQYAQLPVSPSPQSVLLPVYSSEQPMRLTVFKQDPSARLEIPMQSQVHKSDSFVNLKVPVQLSLPKTEPFVDLEFPVTDHGISLQKLQQGDAENMKASHRNSLDNVDSSKPPVVELLGEFTFADSSRARSINNLNQHAGDVDKVQKNSSIVQTPTVRRARKEGNAVKGEKMYTTPTPMRRSNRLRNKVTSP</sequence>
<protein>
    <submittedName>
        <fullName evidence="2">Uncharacterized protein</fullName>
    </submittedName>
</protein>
<evidence type="ECO:0000256" key="1">
    <source>
        <dbReference type="SAM" id="MobiDB-lite"/>
    </source>
</evidence>
<name>A0A0A9F8Q5_ARUDO</name>
<evidence type="ECO:0000313" key="2">
    <source>
        <dbReference type="EMBL" id="JAE04603.1"/>
    </source>
</evidence>
<reference evidence="2" key="1">
    <citation type="submission" date="2014-09" db="EMBL/GenBank/DDBJ databases">
        <authorList>
            <person name="Magalhaes I.L.F."/>
            <person name="Oliveira U."/>
            <person name="Santos F.R."/>
            <person name="Vidigal T.H.D.A."/>
            <person name="Brescovit A.D."/>
            <person name="Santos A.J."/>
        </authorList>
    </citation>
    <scope>NUCLEOTIDE SEQUENCE</scope>
    <source>
        <tissue evidence="2">Shoot tissue taken approximately 20 cm above the soil surface</tissue>
    </source>
</reference>
<dbReference type="EMBL" id="GBRH01193293">
    <property type="protein sequence ID" value="JAE04603.1"/>
    <property type="molecule type" value="Transcribed_RNA"/>
</dbReference>
<accession>A0A0A9F8Q5</accession>
<dbReference type="AlphaFoldDB" id="A0A0A9F8Q5"/>
<feature type="region of interest" description="Disordered" evidence="1">
    <location>
        <begin position="335"/>
        <end position="356"/>
    </location>
</feature>
<reference evidence="2" key="2">
    <citation type="journal article" date="2015" name="Data Brief">
        <title>Shoot transcriptome of the giant reed, Arundo donax.</title>
        <authorList>
            <person name="Barrero R.A."/>
            <person name="Guerrero F.D."/>
            <person name="Moolhuijzen P."/>
            <person name="Goolsby J.A."/>
            <person name="Tidwell J."/>
            <person name="Bellgard S.E."/>
            <person name="Bellgard M.I."/>
        </authorList>
    </citation>
    <scope>NUCLEOTIDE SEQUENCE</scope>
    <source>
        <tissue evidence="2">Shoot tissue taken approximately 20 cm above the soil surface</tissue>
    </source>
</reference>
<organism evidence="2">
    <name type="scientific">Arundo donax</name>
    <name type="common">Giant reed</name>
    <name type="synonym">Donax arundinaceus</name>
    <dbReference type="NCBI Taxonomy" id="35708"/>
    <lineage>
        <taxon>Eukaryota</taxon>
        <taxon>Viridiplantae</taxon>
        <taxon>Streptophyta</taxon>
        <taxon>Embryophyta</taxon>
        <taxon>Tracheophyta</taxon>
        <taxon>Spermatophyta</taxon>
        <taxon>Magnoliopsida</taxon>
        <taxon>Liliopsida</taxon>
        <taxon>Poales</taxon>
        <taxon>Poaceae</taxon>
        <taxon>PACMAD clade</taxon>
        <taxon>Arundinoideae</taxon>
        <taxon>Arundineae</taxon>
        <taxon>Arundo</taxon>
    </lineage>
</organism>